<evidence type="ECO:0000313" key="2">
    <source>
        <dbReference type="EMBL" id="CDW33191.1"/>
    </source>
</evidence>
<dbReference type="AlphaFoldDB" id="A0A0K2U648"/>
<dbReference type="SMART" id="SM00698">
    <property type="entry name" value="MORN"/>
    <property type="match status" value="4"/>
</dbReference>
<protein>
    <recommendedName>
        <fullName evidence="3">MORN repeat protein</fullName>
    </recommendedName>
</protein>
<evidence type="ECO:0000256" key="1">
    <source>
        <dbReference type="ARBA" id="ARBA00022737"/>
    </source>
</evidence>
<keyword evidence="1" id="KW-0677">Repeat</keyword>
<sequence>MDSYQLNIGTYKGFLKDNLPDGNGTLAFNEEDERLEYEGNWVSGIRTGEGQMTFKSGDVYKGAFDNNLPHGVGTFLYANGDIEDGTWENGERHGCCVYKSASEGSREEMEFVQGIPHGKSHVKNPDGSKEIRSYINGQKNGNAKLTLTNGDTLEFNYVNDSIEGKAIYKADKLVDESHYQNGIKHGPSIETNGNGDKEERSYEEGFLEGPAILTGLNGDIFKFNYKKGIKNGNFTYTWKDGSKEVGLFDKEGNQNGPTKMTWANGSFREGVKKNGVWEGKVVYTHGKDTPMPGKRDLEIWGDGKLIKSQKYYGEEIVVDDWYDLDKLVDHDKTGACPMKSLHRCC</sequence>
<accession>A0A0K2U648</accession>
<dbReference type="SUPFAM" id="SSF82185">
    <property type="entry name" value="Histone H3 K4-specific methyltransferase SET7/9 N-terminal domain"/>
    <property type="match status" value="2"/>
</dbReference>
<dbReference type="GeneID" id="121119557"/>
<organism evidence="2">
    <name type="scientific">Lepeophtheirus salmonis</name>
    <name type="common">Salmon louse</name>
    <name type="synonym">Caligus salmonis</name>
    <dbReference type="NCBI Taxonomy" id="72036"/>
    <lineage>
        <taxon>Eukaryota</taxon>
        <taxon>Metazoa</taxon>
        <taxon>Ecdysozoa</taxon>
        <taxon>Arthropoda</taxon>
        <taxon>Crustacea</taxon>
        <taxon>Multicrustacea</taxon>
        <taxon>Hexanauplia</taxon>
        <taxon>Copepoda</taxon>
        <taxon>Siphonostomatoida</taxon>
        <taxon>Caligidae</taxon>
        <taxon>Lepeophtheirus</taxon>
    </lineage>
</organism>
<dbReference type="OrthoDB" id="6374977at2759"/>
<dbReference type="EMBL" id="HACA01015830">
    <property type="protein sequence ID" value="CDW33191.1"/>
    <property type="molecule type" value="Transcribed_RNA"/>
</dbReference>
<name>A0A0K2U648_LEPSM</name>
<reference evidence="2" key="1">
    <citation type="submission" date="2014-05" db="EMBL/GenBank/DDBJ databases">
        <authorList>
            <person name="Chronopoulou M."/>
        </authorList>
    </citation>
    <scope>NUCLEOTIDE SEQUENCE</scope>
    <source>
        <tissue evidence="2">Whole organism</tissue>
    </source>
</reference>
<proteinExistence type="predicted"/>
<dbReference type="InterPro" id="IPR003409">
    <property type="entry name" value="MORN"/>
</dbReference>
<dbReference type="KEGG" id="lsm:121119557"/>
<dbReference type="Gene3D" id="2.20.110.10">
    <property type="entry name" value="Histone H3 K4-specific methyltransferase SET7/9 N-terminal domain"/>
    <property type="match status" value="4"/>
</dbReference>
<dbReference type="PANTHER" id="PTHR43215">
    <property type="entry name" value="RADIAL SPOKE HEAD 1 HOMOLOG"/>
    <property type="match status" value="1"/>
</dbReference>
<dbReference type="Pfam" id="PF02493">
    <property type="entry name" value="MORN"/>
    <property type="match status" value="6"/>
</dbReference>
<evidence type="ECO:0008006" key="3">
    <source>
        <dbReference type="Google" id="ProtNLM"/>
    </source>
</evidence>
<dbReference type="RefSeq" id="XP_040570196.1">
    <property type="nucleotide sequence ID" value="XM_040714262.2"/>
</dbReference>
<dbReference type="PANTHER" id="PTHR43215:SF14">
    <property type="entry name" value="RADIAL SPOKE HEAD 1 HOMOLOG"/>
    <property type="match status" value="1"/>
</dbReference>